<dbReference type="InterPro" id="IPR008264">
    <property type="entry name" value="Beta_glucanase"/>
</dbReference>
<evidence type="ECO:0000259" key="11">
    <source>
        <dbReference type="PROSITE" id="PS51762"/>
    </source>
</evidence>
<dbReference type="PRINTS" id="PR00737">
    <property type="entry name" value="GLHYDRLASE16"/>
</dbReference>
<comment type="catalytic activity">
    <reaction evidence="1">
        <text>Hydrolysis of (1-&gt;4)-beta-D-glucosidic linkages in beta-D-glucans containing (1-&gt;3)- and (1-&gt;4)-bonds.</text>
        <dbReference type="EC" id="3.2.1.73"/>
    </reaction>
</comment>
<dbReference type="EC" id="3.2.1.73" evidence="2"/>
<name>A0A2V3WDV8_9BACI</name>
<keyword evidence="5" id="KW-0326">Glycosidase</keyword>
<evidence type="ECO:0000313" key="12">
    <source>
        <dbReference type="EMBL" id="PXW92733.1"/>
    </source>
</evidence>
<evidence type="ECO:0000256" key="8">
    <source>
        <dbReference type="ARBA" id="ARBA00031665"/>
    </source>
</evidence>
<dbReference type="OrthoDB" id="9809583at2"/>
<dbReference type="RefSeq" id="WP_110250604.1">
    <property type="nucleotide sequence ID" value="NZ_QJJR01000002.1"/>
</dbReference>
<keyword evidence="10" id="KW-1133">Transmembrane helix</keyword>
<evidence type="ECO:0000256" key="9">
    <source>
        <dbReference type="PIRSR" id="PIRSR608264-1"/>
    </source>
</evidence>
<keyword evidence="10" id="KW-0812">Transmembrane</keyword>
<evidence type="ECO:0000256" key="7">
    <source>
        <dbReference type="ARBA" id="ARBA00029771"/>
    </source>
</evidence>
<accession>A0A2V3WDV8</accession>
<dbReference type="SUPFAM" id="SSF49899">
    <property type="entry name" value="Concanavalin A-like lectins/glucanases"/>
    <property type="match status" value="1"/>
</dbReference>
<evidence type="ECO:0000256" key="3">
    <source>
        <dbReference type="ARBA" id="ARBA00014569"/>
    </source>
</evidence>
<dbReference type="InterPro" id="IPR044791">
    <property type="entry name" value="Beta-glucanase/XTH"/>
</dbReference>
<dbReference type="Proteomes" id="UP000247922">
    <property type="component" value="Unassembled WGS sequence"/>
</dbReference>
<proteinExistence type="predicted"/>
<dbReference type="Gene3D" id="2.60.120.200">
    <property type="match status" value="1"/>
</dbReference>
<sequence length="356" mass="40457">MFKHLTHLNKRTIGIFIVSSTGFILTVVIVIQLTGIGRSSSPSDTGNPLEIKDVVFVLDSYAPNQSLDVSVTIVNHSELETELWLGLSLQNPLGEWLDIPLTEISMNSTDERTVQLTPILEDLSTDPLISGSYSAVFSLWDSNPITDTSNRLATFESNEAFRLYQTLETFETIDESIWFSREGTLGRTHLSEERVDIKNDLLTITMPENTLNGGEIQTLDLVHYGSYEIRMKLPHAPSSITGFFLYKAPDFHHEIDIEVFNQPEADVLFTTYSGGSVQHEAKAPLPFDPTATFHNYRIDYYPDEVSFYIDDQLFASWKDGFSQEPMHLMVNTWFPSWLDGIPPSENQTLEIEWIRY</sequence>
<gene>
    <name evidence="12" type="ORF">DES38_102317</name>
</gene>
<dbReference type="AlphaFoldDB" id="A0A2V3WDV8"/>
<comment type="caution">
    <text evidence="12">The sequence shown here is derived from an EMBL/GenBank/DDBJ whole genome shotgun (WGS) entry which is preliminary data.</text>
</comment>
<evidence type="ECO:0000256" key="10">
    <source>
        <dbReference type="SAM" id="Phobius"/>
    </source>
</evidence>
<feature type="transmembrane region" description="Helical" evidence="10">
    <location>
        <begin position="12"/>
        <end position="33"/>
    </location>
</feature>
<dbReference type="GO" id="GO:0005975">
    <property type="term" value="P:carbohydrate metabolic process"/>
    <property type="evidence" value="ECO:0007669"/>
    <property type="project" value="InterPro"/>
</dbReference>
<evidence type="ECO:0000256" key="5">
    <source>
        <dbReference type="ARBA" id="ARBA00023295"/>
    </source>
</evidence>
<protein>
    <recommendedName>
        <fullName evidence="3">Beta-glucanase</fullName>
        <ecNumber evidence="2">3.2.1.73</ecNumber>
    </recommendedName>
    <alternativeName>
        <fullName evidence="8">1,3-1,4-beta-D-glucan 4-glucanohydrolase</fullName>
    </alternativeName>
    <alternativeName>
        <fullName evidence="7">Endo-beta-1,3-1,4 glucanase</fullName>
    </alternativeName>
    <alternativeName>
        <fullName evidence="6">Lichenase</fullName>
    </alternativeName>
</protein>
<dbReference type="PANTHER" id="PTHR31062">
    <property type="entry name" value="XYLOGLUCAN ENDOTRANSGLUCOSYLASE/HYDROLASE PROTEIN 8-RELATED"/>
    <property type="match status" value="1"/>
</dbReference>
<keyword evidence="10" id="KW-0472">Membrane</keyword>
<evidence type="ECO:0000313" key="13">
    <source>
        <dbReference type="Proteomes" id="UP000247922"/>
    </source>
</evidence>
<keyword evidence="13" id="KW-1185">Reference proteome</keyword>
<evidence type="ECO:0000256" key="1">
    <source>
        <dbReference type="ARBA" id="ARBA00000481"/>
    </source>
</evidence>
<evidence type="ECO:0000256" key="6">
    <source>
        <dbReference type="ARBA" id="ARBA00029722"/>
    </source>
</evidence>
<organism evidence="12 13">
    <name type="scientific">Streptohalobacillus salinus</name>
    <dbReference type="NCBI Taxonomy" id="621096"/>
    <lineage>
        <taxon>Bacteria</taxon>
        <taxon>Bacillati</taxon>
        <taxon>Bacillota</taxon>
        <taxon>Bacilli</taxon>
        <taxon>Bacillales</taxon>
        <taxon>Bacillaceae</taxon>
        <taxon>Streptohalobacillus</taxon>
    </lineage>
</organism>
<dbReference type="GO" id="GO:0042972">
    <property type="term" value="F:licheninase activity"/>
    <property type="evidence" value="ECO:0007669"/>
    <property type="project" value="UniProtKB-EC"/>
</dbReference>
<dbReference type="EMBL" id="QJJR01000002">
    <property type="protein sequence ID" value="PXW92733.1"/>
    <property type="molecule type" value="Genomic_DNA"/>
</dbReference>
<feature type="domain" description="GH16" evidence="11">
    <location>
        <begin position="138"/>
        <end position="356"/>
    </location>
</feature>
<dbReference type="PROSITE" id="PS51762">
    <property type="entry name" value="GH16_2"/>
    <property type="match status" value="1"/>
</dbReference>
<dbReference type="Pfam" id="PF00722">
    <property type="entry name" value="Glyco_hydro_16"/>
    <property type="match status" value="1"/>
</dbReference>
<feature type="active site" description="Nucleophile" evidence="9">
    <location>
        <position position="254"/>
    </location>
</feature>
<evidence type="ECO:0000256" key="2">
    <source>
        <dbReference type="ARBA" id="ARBA00012690"/>
    </source>
</evidence>
<dbReference type="InterPro" id="IPR000757">
    <property type="entry name" value="Beta-glucanase-like"/>
</dbReference>
<dbReference type="InterPro" id="IPR013320">
    <property type="entry name" value="ConA-like_dom_sf"/>
</dbReference>
<keyword evidence="4 12" id="KW-0378">Hydrolase</keyword>
<dbReference type="CDD" id="cd00413">
    <property type="entry name" value="Glyco_hydrolase_16"/>
    <property type="match status" value="1"/>
</dbReference>
<evidence type="ECO:0000256" key="4">
    <source>
        <dbReference type="ARBA" id="ARBA00022801"/>
    </source>
</evidence>
<feature type="active site" description="Proton donor" evidence="9">
    <location>
        <position position="258"/>
    </location>
</feature>
<reference evidence="12 13" key="1">
    <citation type="submission" date="2018-05" db="EMBL/GenBank/DDBJ databases">
        <title>Genomic Encyclopedia of Type Strains, Phase IV (KMG-IV): sequencing the most valuable type-strain genomes for metagenomic binning, comparative biology and taxonomic classification.</title>
        <authorList>
            <person name="Goeker M."/>
        </authorList>
    </citation>
    <scope>NUCLEOTIDE SEQUENCE [LARGE SCALE GENOMIC DNA]</scope>
    <source>
        <strain evidence="12 13">DSM 22440</strain>
    </source>
</reference>